<sequence>MDYERERLLAFQTWDSWISDLLSITASGYSPREHSAPPPIQPPQFPEGRNSRSKKITSQSTSKPHSNSIQRNKWLFKALQVKSGRSRTPSRVAKRTRPSSRSRSRKRRSKMLLAIHRITRDLEADMASSLEWNNCHASDADSDTDSTIFLRISELRSETDETLPRLHVSPPIPPHKLEKKPTSQALWTGPKVTKAESTHEDMEEKERANRQNEVGKTENLMNEEPSQVAKEENGEGKKGEEKAWREDEEEGELELKESTKPCALFPSTTELSTLKEEEVVGSELQLTGRCGRVTELGAEDYSIRQNESGHTSSRETMNYSGRSEECDLSGQALPLLVRRWAYQASLEKSGRFFDSLVDERSSLQESQNTLEFGENEAFIQFSETEYGPSETQSECKAVRKKCAAERSLSELSKYATRRRPKKVNAKRLRKRIKHLHVPQNSPECLQEQRDKRKSRHKSKRHLGTGGRMDEDIVAEEKNCRRRVKRSRGRRRKQCKSKDGQQYRKGINSQRMVSEFGDEGEAVPVTLGRDVAIWKCKSVPKRVKKHKCASPTNLKNSEIEPKRLISNMFRAVQEAVTPIKCKNLTSGVSKKVIPSPRHRRERVKRPPHGHSKHGLDRNNNAVNGKGDVNSKTAIMSETTQHISPLVVPRGGGCEPPCSHRGIPRLGRSIIASNSMGDAADSSWYPTPGTKFSESPESLRSFYSYLELSTRSPCVIQRHQTSKSVKSVPGKCNAQKTQKVMYSKSHKLKRRGLLRCSPSFKERLKSYNKKGQPHEVENLLSIITDKYGLDLREYVQYLQVLRDSNNANRQWCLSTGQNKWGQWTQEEAKEFEEFLCFISIDTADIDDTVLPFRVSIMRHKLIARAFKLYRESLQKSKRTPDSFVYHNDNLMNAPFASFLWLKMCQLPSDHPIRCMLRSSSGPQDRRIFAIENDIDGRILLSENEVVFVRGLPCFQIHIVAPTTMAIRFALMQMEQRLPSLYAKLVITERLPMVHSKWGDRSVQAPTMGNFTTHFNHSPHLAPRITVTHAPLSAAPEDRRNFASHRVNEDDPELEQIKMSQKFVDQLCTY</sequence>
<feature type="region of interest" description="Disordered" evidence="1">
    <location>
        <begin position="164"/>
        <end position="268"/>
    </location>
</feature>
<evidence type="ECO:0000313" key="2">
    <source>
        <dbReference type="EMBL" id="KAL5106938.1"/>
    </source>
</evidence>
<feature type="region of interest" description="Disordered" evidence="1">
    <location>
        <begin position="588"/>
        <end position="624"/>
    </location>
</feature>
<evidence type="ECO:0000256" key="1">
    <source>
        <dbReference type="SAM" id="MobiDB-lite"/>
    </source>
</evidence>
<evidence type="ECO:0000313" key="3">
    <source>
        <dbReference type="Proteomes" id="UP001651158"/>
    </source>
</evidence>
<feature type="compositionally biased region" description="Polar residues" evidence="1">
    <location>
        <begin position="56"/>
        <end position="69"/>
    </location>
</feature>
<feature type="compositionally biased region" description="Basic residues" evidence="1">
    <location>
        <begin position="92"/>
        <end position="110"/>
    </location>
</feature>
<reference evidence="2 3" key="1">
    <citation type="journal article" date="2022" name="Front. Cell. Infect. Microbiol.">
        <title>The Genomes of Two Strains of Taenia crassiceps the Animal Model for the Study of Human Cysticercosis.</title>
        <authorList>
            <person name="Bobes R.J."/>
            <person name="Estrada K."/>
            <person name="Rios-Valencia D.G."/>
            <person name="Calderon-Gallegos A."/>
            <person name="de la Torre P."/>
            <person name="Carrero J.C."/>
            <person name="Sanchez-Flores A."/>
            <person name="Laclette J.P."/>
        </authorList>
    </citation>
    <scope>NUCLEOTIDE SEQUENCE [LARGE SCALE GENOMIC DNA]</scope>
    <source>
        <strain evidence="2">WFUcys</strain>
    </source>
</reference>
<feature type="compositionally biased region" description="Basic and acidic residues" evidence="1">
    <location>
        <begin position="193"/>
        <end position="216"/>
    </location>
</feature>
<feature type="compositionally biased region" description="Pro residues" evidence="1">
    <location>
        <begin position="36"/>
        <end position="45"/>
    </location>
</feature>
<accession>A0ABR4QB21</accession>
<protein>
    <submittedName>
        <fullName evidence="2">Uncharacterized protein</fullName>
    </submittedName>
</protein>
<feature type="region of interest" description="Disordered" evidence="1">
    <location>
        <begin position="81"/>
        <end position="110"/>
    </location>
</feature>
<feature type="compositionally biased region" description="Basic residues" evidence="1">
    <location>
        <begin position="451"/>
        <end position="462"/>
    </location>
</feature>
<name>A0ABR4QB21_9CEST</name>
<dbReference type="Proteomes" id="UP001651158">
    <property type="component" value="Unassembled WGS sequence"/>
</dbReference>
<feature type="region of interest" description="Disordered" evidence="1">
    <location>
        <begin position="479"/>
        <end position="502"/>
    </location>
</feature>
<feature type="compositionally biased region" description="Basic residues" evidence="1">
    <location>
        <begin position="479"/>
        <end position="494"/>
    </location>
</feature>
<proteinExistence type="predicted"/>
<dbReference type="EMBL" id="JAKROA010000005">
    <property type="protein sequence ID" value="KAL5106938.1"/>
    <property type="molecule type" value="Genomic_DNA"/>
</dbReference>
<feature type="region of interest" description="Disordered" evidence="1">
    <location>
        <begin position="433"/>
        <end position="467"/>
    </location>
</feature>
<feature type="region of interest" description="Disordered" evidence="1">
    <location>
        <begin position="29"/>
        <end position="69"/>
    </location>
</feature>
<feature type="compositionally biased region" description="Basic residues" evidence="1">
    <location>
        <begin position="595"/>
        <end position="611"/>
    </location>
</feature>
<gene>
    <name evidence="2" type="ORF">TcWFU_006568</name>
</gene>
<organism evidence="2 3">
    <name type="scientific">Taenia crassiceps</name>
    <dbReference type="NCBI Taxonomy" id="6207"/>
    <lineage>
        <taxon>Eukaryota</taxon>
        <taxon>Metazoa</taxon>
        <taxon>Spiralia</taxon>
        <taxon>Lophotrochozoa</taxon>
        <taxon>Platyhelminthes</taxon>
        <taxon>Cestoda</taxon>
        <taxon>Eucestoda</taxon>
        <taxon>Cyclophyllidea</taxon>
        <taxon>Taeniidae</taxon>
        <taxon>Taenia</taxon>
    </lineage>
</organism>
<keyword evidence="3" id="KW-1185">Reference proteome</keyword>
<comment type="caution">
    <text evidence="2">The sequence shown here is derived from an EMBL/GenBank/DDBJ whole genome shotgun (WGS) entry which is preliminary data.</text>
</comment>
<feature type="compositionally biased region" description="Basic and acidic residues" evidence="1">
    <location>
        <begin position="229"/>
        <end position="245"/>
    </location>
</feature>